<dbReference type="Proteomes" id="UP000234681">
    <property type="component" value="Chromosome 16"/>
</dbReference>
<evidence type="ECO:0000313" key="2">
    <source>
        <dbReference type="Proteomes" id="UP000234681"/>
    </source>
</evidence>
<name>A6IWC2_RAT</name>
<reference evidence="1 2" key="1">
    <citation type="submission" date="2005-09" db="EMBL/GenBank/DDBJ databases">
        <authorList>
            <person name="Mural R.J."/>
            <person name="Li P.W."/>
            <person name="Adams M.D."/>
            <person name="Amanatides P.G."/>
            <person name="Baden-Tillson H."/>
            <person name="Barnstead M."/>
            <person name="Chin S.H."/>
            <person name="Dew I."/>
            <person name="Evans C.A."/>
            <person name="Ferriera S."/>
            <person name="Flanigan M."/>
            <person name="Fosler C."/>
            <person name="Glodek A."/>
            <person name="Gu Z."/>
            <person name="Holt R.A."/>
            <person name="Jennings D."/>
            <person name="Kraft C.L."/>
            <person name="Lu F."/>
            <person name="Nguyen T."/>
            <person name="Nusskern D.R."/>
            <person name="Pfannkoch C.M."/>
            <person name="Sitter C."/>
            <person name="Sutton G.G."/>
            <person name="Venter J.C."/>
            <person name="Wang Z."/>
            <person name="Woodage T."/>
            <person name="Zheng X.H."/>
            <person name="Zhong F."/>
        </authorList>
    </citation>
    <scope>NUCLEOTIDE SEQUENCE [LARGE SCALE GENOMIC DNA]</scope>
    <source>
        <strain>BN</strain>
        <strain evidence="2">Sprague-Dawley</strain>
    </source>
</reference>
<protein>
    <submittedName>
        <fullName evidence="1">RCG43385</fullName>
    </submittedName>
</protein>
<gene>
    <name evidence="1" type="ORF">rCG_43385</name>
</gene>
<organism evidence="1 2">
    <name type="scientific">Rattus norvegicus</name>
    <name type="common">Rat</name>
    <dbReference type="NCBI Taxonomy" id="10116"/>
    <lineage>
        <taxon>Eukaryota</taxon>
        <taxon>Metazoa</taxon>
        <taxon>Chordata</taxon>
        <taxon>Craniata</taxon>
        <taxon>Vertebrata</taxon>
        <taxon>Euteleostomi</taxon>
        <taxon>Mammalia</taxon>
        <taxon>Eutheria</taxon>
        <taxon>Euarchontoglires</taxon>
        <taxon>Glires</taxon>
        <taxon>Rodentia</taxon>
        <taxon>Myomorpha</taxon>
        <taxon>Muroidea</taxon>
        <taxon>Muridae</taxon>
        <taxon>Murinae</taxon>
        <taxon>Rattus</taxon>
    </lineage>
</organism>
<sequence length="61" mass="6670">MARHTCGCYTPLLCSSSFAICICNTRMWTGGMSLVPLPSCLTENVSSLEVQKLTSWVKSLI</sequence>
<accession>A6IWC2</accession>
<proteinExistence type="predicted"/>
<dbReference type="AlphaFoldDB" id="A6IWC2"/>
<dbReference type="EMBL" id="CH473970">
    <property type="protein sequence ID" value="EDM08950.1"/>
    <property type="molecule type" value="Genomic_DNA"/>
</dbReference>
<evidence type="ECO:0000313" key="1">
    <source>
        <dbReference type="EMBL" id="EDM08950.1"/>
    </source>
</evidence>